<protein>
    <submittedName>
        <fullName evidence="2">PBS lyase</fullName>
    </submittedName>
</protein>
<dbReference type="RefSeq" id="WP_230840019.1">
    <property type="nucleotide sequence ID" value="NZ_CP063845.1"/>
</dbReference>
<keyword evidence="2" id="KW-0456">Lyase</keyword>
<feature type="compositionally biased region" description="Gly residues" evidence="1">
    <location>
        <begin position="236"/>
        <end position="245"/>
    </location>
</feature>
<evidence type="ECO:0000256" key="1">
    <source>
        <dbReference type="SAM" id="MobiDB-lite"/>
    </source>
</evidence>
<reference evidence="2 3" key="1">
    <citation type="journal article" date="2021" name="Genome Biol. Evol.">
        <title>Complete Genome Sequencing of a Novel Gloeobacter Species from a Waterfall Cave in Mexico.</title>
        <authorList>
            <person name="Saw J.H."/>
            <person name="Cardona T."/>
            <person name="Montejano G."/>
        </authorList>
    </citation>
    <scope>NUCLEOTIDE SEQUENCE [LARGE SCALE GENOMIC DNA]</scope>
    <source>
        <strain evidence="2">MG652769</strain>
    </source>
</reference>
<dbReference type="GO" id="GO:0016829">
    <property type="term" value="F:lyase activity"/>
    <property type="evidence" value="ECO:0007669"/>
    <property type="project" value="UniProtKB-KW"/>
</dbReference>
<accession>A0ABY3PHJ6</accession>
<feature type="compositionally biased region" description="Basic residues" evidence="1">
    <location>
        <begin position="257"/>
        <end position="270"/>
    </location>
</feature>
<dbReference type="Gene3D" id="1.25.10.10">
    <property type="entry name" value="Leucine-rich Repeat Variant"/>
    <property type="match status" value="1"/>
</dbReference>
<name>A0ABY3PHJ6_9CYAN</name>
<evidence type="ECO:0000313" key="3">
    <source>
        <dbReference type="Proteomes" id="UP001054846"/>
    </source>
</evidence>
<keyword evidence="3" id="KW-1185">Reference proteome</keyword>
<feature type="region of interest" description="Disordered" evidence="1">
    <location>
        <begin position="231"/>
        <end position="270"/>
    </location>
</feature>
<dbReference type="InterPro" id="IPR011989">
    <property type="entry name" value="ARM-like"/>
</dbReference>
<organism evidence="2 3">
    <name type="scientific">Gloeobacter morelensis MG652769</name>
    <dbReference type="NCBI Taxonomy" id="2781736"/>
    <lineage>
        <taxon>Bacteria</taxon>
        <taxon>Bacillati</taxon>
        <taxon>Cyanobacteriota</taxon>
        <taxon>Cyanophyceae</taxon>
        <taxon>Gloeobacterales</taxon>
        <taxon>Gloeobacteraceae</taxon>
        <taxon>Gloeobacter</taxon>
        <taxon>Gloeobacter morelensis</taxon>
    </lineage>
</organism>
<sequence length="270" mass="29098">MSDTAPVEFSDYPPPVEGLLQLGDANATAFEWPDYLTMGFTAEHIPQLARLATDVALHTSEADIPQVWGPVHAWRTLGQLGAEAAVEPLLGLLGQLTDDDWVCIEIPQVLQQIGMPALPATLAMVSNRDLSTDMRGSPLSALTLIARKHPEARETVVAELTSQLAAAATNDAEWNAFLIGSLIELDGLEALAAIEGAFATGNVDEMFIGDWDDVQVAFGLKPPKRPPGGWLPPIFGFGGQAGGSAKGAKRAQDQRRKMAKRSRKQNRKRR</sequence>
<evidence type="ECO:0000313" key="2">
    <source>
        <dbReference type="EMBL" id="UFP93018.1"/>
    </source>
</evidence>
<dbReference type="EMBL" id="CP063845">
    <property type="protein sequence ID" value="UFP93018.1"/>
    <property type="molecule type" value="Genomic_DNA"/>
</dbReference>
<dbReference type="Proteomes" id="UP001054846">
    <property type="component" value="Chromosome"/>
</dbReference>
<proteinExistence type="predicted"/>
<gene>
    <name evidence="2" type="ORF">ISF26_14480</name>
</gene>